<evidence type="ECO:0000256" key="1">
    <source>
        <dbReference type="ARBA" id="ARBA00009686"/>
    </source>
</evidence>
<dbReference type="EMBL" id="BDGG01000010">
    <property type="protein sequence ID" value="GAV04142.1"/>
    <property type="molecule type" value="Genomic_DNA"/>
</dbReference>
<dbReference type="Pfam" id="PF02114">
    <property type="entry name" value="Phosducin"/>
    <property type="match status" value="1"/>
</dbReference>
<evidence type="ECO:0000256" key="2">
    <source>
        <dbReference type="SAM" id="MobiDB-lite"/>
    </source>
</evidence>
<feature type="domain" description="Phosducin" evidence="3">
    <location>
        <begin position="50"/>
        <end position="177"/>
    </location>
</feature>
<feature type="region of interest" description="Disordered" evidence="2">
    <location>
        <begin position="1"/>
        <end position="45"/>
    </location>
</feature>
<gene>
    <name evidence="4" type="primary">RvY_14466</name>
    <name evidence="4" type="synonym">RvY_14466.1</name>
    <name evidence="4" type="ORF">RvY_14466-1</name>
</gene>
<comment type="caution">
    <text evidence="4">The sequence shown here is derived from an EMBL/GenBank/DDBJ whole genome shotgun (WGS) entry which is preliminary data.</text>
</comment>
<dbReference type="Gene3D" id="3.40.30.10">
    <property type="entry name" value="Glutaredoxin"/>
    <property type="match status" value="1"/>
</dbReference>
<sequence>MQDPYQDTEWNDALRKAGILPPKEDPRKDEPEPEPVSLTLTKDGTKDFATMSLDELDDFEDDDPEIFEEYKRRRIAEMKEAASMRKFGDVTEISGVDFVQEVNKAGEGIWVVLHLYKQGIPLCALINRHLTGLAYKFPHVKFLKSIATTCVPNFPDSSLPAIFLYYEGDLRRQLVGALEFGGMNLSQDGLEWMLAQEKVLQTSLTEDPRVSGNRTNISTVRGRARQEDSDSD</sequence>
<dbReference type="STRING" id="947166.A0A1D1VRE9"/>
<comment type="similarity">
    <text evidence="1">Belongs to the phosducin family.</text>
</comment>
<dbReference type="Proteomes" id="UP000186922">
    <property type="component" value="Unassembled WGS sequence"/>
</dbReference>
<dbReference type="InterPro" id="IPR024253">
    <property type="entry name" value="Phosducin_thioredoxin-like_dom"/>
</dbReference>
<reference evidence="4 5" key="1">
    <citation type="journal article" date="2016" name="Nat. Commun.">
        <title>Extremotolerant tardigrade genome and improved radiotolerance of human cultured cells by tardigrade-unique protein.</title>
        <authorList>
            <person name="Hashimoto T."/>
            <person name="Horikawa D.D."/>
            <person name="Saito Y."/>
            <person name="Kuwahara H."/>
            <person name="Kozuka-Hata H."/>
            <person name="Shin-I T."/>
            <person name="Minakuchi Y."/>
            <person name="Ohishi K."/>
            <person name="Motoyama A."/>
            <person name="Aizu T."/>
            <person name="Enomoto A."/>
            <person name="Kondo K."/>
            <person name="Tanaka S."/>
            <person name="Hara Y."/>
            <person name="Koshikawa S."/>
            <person name="Sagara H."/>
            <person name="Miura T."/>
            <person name="Yokobori S."/>
            <person name="Miyagawa K."/>
            <person name="Suzuki Y."/>
            <person name="Kubo T."/>
            <person name="Oyama M."/>
            <person name="Kohara Y."/>
            <person name="Fujiyama A."/>
            <person name="Arakawa K."/>
            <person name="Katayama T."/>
            <person name="Toyoda A."/>
            <person name="Kunieda T."/>
        </authorList>
    </citation>
    <scope>NUCLEOTIDE SEQUENCE [LARGE SCALE GENOMIC DNA]</scope>
    <source>
        <strain evidence="4 5">YOKOZUNA-1</strain>
    </source>
</reference>
<keyword evidence="5" id="KW-1185">Reference proteome</keyword>
<dbReference type="GO" id="GO:0006457">
    <property type="term" value="P:protein folding"/>
    <property type="evidence" value="ECO:0007669"/>
    <property type="project" value="TreeGrafter"/>
</dbReference>
<dbReference type="PANTHER" id="PTHR45809">
    <property type="entry name" value="VIRAL IAP-ASSOCIATED FACTOR HOMOLOG"/>
    <property type="match status" value="1"/>
</dbReference>
<dbReference type="InterPro" id="IPR051498">
    <property type="entry name" value="Phosducin-like_chap/apop_reg"/>
</dbReference>
<evidence type="ECO:0000313" key="5">
    <source>
        <dbReference type="Proteomes" id="UP000186922"/>
    </source>
</evidence>
<dbReference type="SUPFAM" id="SSF52833">
    <property type="entry name" value="Thioredoxin-like"/>
    <property type="match status" value="1"/>
</dbReference>
<dbReference type="InterPro" id="IPR036249">
    <property type="entry name" value="Thioredoxin-like_sf"/>
</dbReference>
<protein>
    <recommendedName>
        <fullName evidence="3">Phosducin domain-containing protein</fullName>
    </recommendedName>
</protein>
<accession>A0A1D1VRE9</accession>
<dbReference type="GO" id="GO:0005737">
    <property type="term" value="C:cytoplasm"/>
    <property type="evidence" value="ECO:0007669"/>
    <property type="project" value="TreeGrafter"/>
</dbReference>
<proteinExistence type="inferred from homology"/>
<feature type="region of interest" description="Disordered" evidence="2">
    <location>
        <begin position="206"/>
        <end position="232"/>
    </location>
</feature>
<dbReference type="AlphaFoldDB" id="A0A1D1VRE9"/>
<organism evidence="4 5">
    <name type="scientific">Ramazzottius varieornatus</name>
    <name type="common">Water bear</name>
    <name type="synonym">Tardigrade</name>
    <dbReference type="NCBI Taxonomy" id="947166"/>
    <lineage>
        <taxon>Eukaryota</taxon>
        <taxon>Metazoa</taxon>
        <taxon>Ecdysozoa</taxon>
        <taxon>Tardigrada</taxon>
        <taxon>Eutardigrada</taxon>
        <taxon>Parachela</taxon>
        <taxon>Hypsibioidea</taxon>
        <taxon>Ramazzottiidae</taxon>
        <taxon>Ramazzottius</taxon>
    </lineage>
</organism>
<evidence type="ECO:0000259" key="3">
    <source>
        <dbReference type="Pfam" id="PF02114"/>
    </source>
</evidence>
<evidence type="ECO:0000313" key="4">
    <source>
        <dbReference type="EMBL" id="GAV04142.1"/>
    </source>
</evidence>
<dbReference type="PANTHER" id="PTHR45809:SF3">
    <property type="entry name" value="VIRAL IAP-ASSOCIATED FACTOR HOMOLOG"/>
    <property type="match status" value="1"/>
</dbReference>
<dbReference type="CDD" id="cd02988">
    <property type="entry name" value="Phd_like_VIAF"/>
    <property type="match status" value="1"/>
</dbReference>
<dbReference type="OrthoDB" id="45518at2759"/>
<name>A0A1D1VRE9_RAMVA</name>